<dbReference type="SUPFAM" id="SSF52266">
    <property type="entry name" value="SGNH hydrolase"/>
    <property type="match status" value="1"/>
</dbReference>
<keyword evidence="3" id="KW-1003">Cell membrane</keyword>
<keyword evidence="2" id="KW-0813">Transport</keyword>
<keyword evidence="6 7" id="KW-0472">Membrane</keyword>
<dbReference type="InterPro" id="IPR036259">
    <property type="entry name" value="MFS_trans_sf"/>
</dbReference>
<feature type="domain" description="Major facilitator superfamily (MFS) profile" evidence="8">
    <location>
        <begin position="21"/>
        <end position="474"/>
    </location>
</feature>
<feature type="transmembrane region" description="Helical" evidence="7">
    <location>
        <begin position="306"/>
        <end position="331"/>
    </location>
</feature>
<evidence type="ECO:0000256" key="2">
    <source>
        <dbReference type="ARBA" id="ARBA00022448"/>
    </source>
</evidence>
<dbReference type="EMBL" id="JBHSPA010000097">
    <property type="protein sequence ID" value="MFC5833792.1"/>
    <property type="molecule type" value="Genomic_DNA"/>
</dbReference>
<dbReference type="Pfam" id="PF13472">
    <property type="entry name" value="Lipase_GDSL_2"/>
    <property type="match status" value="1"/>
</dbReference>
<feature type="transmembrane region" description="Helical" evidence="7">
    <location>
        <begin position="450"/>
        <end position="471"/>
    </location>
</feature>
<feature type="transmembrane region" description="Helical" evidence="7">
    <location>
        <begin position="174"/>
        <end position="192"/>
    </location>
</feature>
<organism evidence="9 10">
    <name type="scientific">Nonomuraea insulae</name>
    <dbReference type="NCBI Taxonomy" id="1616787"/>
    <lineage>
        <taxon>Bacteria</taxon>
        <taxon>Bacillati</taxon>
        <taxon>Actinomycetota</taxon>
        <taxon>Actinomycetes</taxon>
        <taxon>Streptosporangiales</taxon>
        <taxon>Streptosporangiaceae</taxon>
        <taxon>Nonomuraea</taxon>
    </lineage>
</organism>
<evidence type="ECO:0000259" key="8">
    <source>
        <dbReference type="PROSITE" id="PS50850"/>
    </source>
</evidence>
<dbReference type="Gene3D" id="3.40.50.1110">
    <property type="entry name" value="SGNH hydrolase"/>
    <property type="match status" value="1"/>
</dbReference>
<accession>A0ABW1D6W5</accession>
<evidence type="ECO:0000313" key="9">
    <source>
        <dbReference type="EMBL" id="MFC5833792.1"/>
    </source>
</evidence>
<dbReference type="InterPro" id="IPR020846">
    <property type="entry name" value="MFS_dom"/>
</dbReference>
<evidence type="ECO:0000256" key="4">
    <source>
        <dbReference type="ARBA" id="ARBA00022692"/>
    </source>
</evidence>
<dbReference type="InterPro" id="IPR036514">
    <property type="entry name" value="SGNH_hydro_sf"/>
</dbReference>
<proteinExistence type="predicted"/>
<keyword evidence="4 7" id="KW-0812">Transmembrane</keyword>
<dbReference type="PRINTS" id="PR01036">
    <property type="entry name" value="TCRTETB"/>
</dbReference>
<feature type="transmembrane region" description="Helical" evidence="7">
    <location>
        <begin position="269"/>
        <end position="286"/>
    </location>
</feature>
<feature type="transmembrane region" description="Helical" evidence="7">
    <location>
        <begin position="343"/>
        <end position="361"/>
    </location>
</feature>
<dbReference type="InterPro" id="IPR011701">
    <property type="entry name" value="MFS"/>
</dbReference>
<name>A0ABW1D6W5_9ACTN</name>
<keyword evidence="5 7" id="KW-1133">Transmembrane helix</keyword>
<reference evidence="10" key="1">
    <citation type="journal article" date="2019" name="Int. J. Syst. Evol. Microbiol.">
        <title>The Global Catalogue of Microorganisms (GCM) 10K type strain sequencing project: providing services to taxonomists for standard genome sequencing and annotation.</title>
        <authorList>
            <consortium name="The Broad Institute Genomics Platform"/>
            <consortium name="The Broad Institute Genome Sequencing Center for Infectious Disease"/>
            <person name="Wu L."/>
            <person name="Ma J."/>
        </authorList>
    </citation>
    <scope>NUCLEOTIDE SEQUENCE [LARGE SCALE GENOMIC DNA]</scope>
    <source>
        <strain evidence="10">CCUG 53903</strain>
    </source>
</reference>
<dbReference type="Pfam" id="PF07690">
    <property type="entry name" value="MFS_1"/>
    <property type="match status" value="1"/>
</dbReference>
<feature type="transmembrane region" description="Helical" evidence="7">
    <location>
        <begin position="146"/>
        <end position="168"/>
    </location>
</feature>
<feature type="transmembrane region" description="Helical" evidence="7">
    <location>
        <begin position="413"/>
        <end position="430"/>
    </location>
</feature>
<evidence type="ECO:0000256" key="5">
    <source>
        <dbReference type="ARBA" id="ARBA00022989"/>
    </source>
</evidence>
<feature type="transmembrane region" description="Helical" evidence="7">
    <location>
        <begin position="367"/>
        <end position="392"/>
    </location>
</feature>
<dbReference type="PROSITE" id="PS50850">
    <property type="entry name" value="MFS"/>
    <property type="match status" value="1"/>
</dbReference>
<dbReference type="PANTHER" id="PTHR42718:SF46">
    <property type="entry name" value="BLR6921 PROTEIN"/>
    <property type="match status" value="1"/>
</dbReference>
<evidence type="ECO:0000256" key="6">
    <source>
        <dbReference type="ARBA" id="ARBA00023136"/>
    </source>
</evidence>
<evidence type="ECO:0000313" key="10">
    <source>
        <dbReference type="Proteomes" id="UP001596058"/>
    </source>
</evidence>
<evidence type="ECO:0000256" key="7">
    <source>
        <dbReference type="SAM" id="Phobius"/>
    </source>
</evidence>
<dbReference type="Proteomes" id="UP001596058">
    <property type="component" value="Unassembled WGS sequence"/>
</dbReference>
<evidence type="ECO:0000256" key="1">
    <source>
        <dbReference type="ARBA" id="ARBA00004651"/>
    </source>
</evidence>
<feature type="transmembrane region" description="Helical" evidence="7">
    <location>
        <begin position="87"/>
        <end position="106"/>
    </location>
</feature>
<gene>
    <name evidence="9" type="ORF">ACFPZ3_58970</name>
</gene>
<dbReference type="SUPFAM" id="SSF103473">
    <property type="entry name" value="MFS general substrate transporter"/>
    <property type="match status" value="1"/>
</dbReference>
<feature type="transmembrane region" description="Helical" evidence="7">
    <location>
        <begin position="112"/>
        <end position="134"/>
    </location>
</feature>
<feature type="transmembrane region" description="Helical" evidence="7">
    <location>
        <begin position="20"/>
        <end position="43"/>
    </location>
</feature>
<dbReference type="Gene3D" id="1.20.1720.10">
    <property type="entry name" value="Multidrug resistance protein D"/>
    <property type="match status" value="1"/>
</dbReference>
<feature type="transmembrane region" description="Helical" evidence="7">
    <location>
        <begin position="238"/>
        <end position="257"/>
    </location>
</feature>
<comment type="subcellular location">
    <subcellularLocation>
        <location evidence="1">Cell membrane</location>
        <topology evidence="1">Multi-pass membrane protein</topology>
    </subcellularLocation>
</comment>
<dbReference type="InterPro" id="IPR013830">
    <property type="entry name" value="SGNH_hydro"/>
</dbReference>
<dbReference type="PANTHER" id="PTHR42718">
    <property type="entry name" value="MAJOR FACILITATOR SUPERFAMILY MULTIDRUG TRANSPORTER MFSC"/>
    <property type="match status" value="1"/>
</dbReference>
<dbReference type="CDD" id="cd01834">
    <property type="entry name" value="SGNH_hydrolase_like_2"/>
    <property type="match status" value="1"/>
</dbReference>
<comment type="caution">
    <text evidence="9">The sequence shown here is derived from an EMBL/GenBank/DDBJ whole genome shotgun (WGS) entry which is preliminary data.</text>
</comment>
<dbReference type="CDD" id="cd17321">
    <property type="entry name" value="MFS_MMR_MDR_like"/>
    <property type="match status" value="1"/>
</dbReference>
<dbReference type="RefSeq" id="WP_379523209.1">
    <property type="nucleotide sequence ID" value="NZ_JBHSPA010000097.1"/>
</dbReference>
<evidence type="ECO:0000256" key="3">
    <source>
        <dbReference type="ARBA" id="ARBA00022475"/>
    </source>
</evidence>
<feature type="transmembrane region" description="Helical" evidence="7">
    <location>
        <begin position="213"/>
        <end position="232"/>
    </location>
</feature>
<feature type="transmembrane region" description="Helical" evidence="7">
    <location>
        <begin position="55"/>
        <end position="75"/>
    </location>
</feature>
<protein>
    <submittedName>
        <fullName evidence="9">MFS transporter</fullName>
    </submittedName>
</protein>
<keyword evidence="10" id="KW-1185">Reference proteome</keyword>
<sequence>MSFEQGLSGHTPRSLREAWVALAGLSAVFLFEMLDNSILNVALPVIGRELHASTTALQWVTGAYAVVFGGLMLAFGAIADRFGRRRIMLIGLVLLGVASLATAVVTTAEQLIAVRATMGVAAAMTTPGSMALAFRLFDEDGPRVRALTLISTVGLVGLAIGPTTGGLVLAIAPWQVLLLMNVPIAALAFLGMRSGIAADDPAGLHRDPLDVPGMLLGTATIVLALLTPTLFVDQGAGSWAPWAATAAAAVTAIGFVLRERLARHPLLDLKLLALPLVSSGLAYKAATGLATAGLGYMVTLQLQLDWGWTPALAAVGMLPQVVVLIAGSAFVDPFVRRVGLDRAAWISAAAVVSGLAVYGLLGRSGYLWVATALVLVAAGMRVVGVVAGLNVVRGLPENRTTIGTALVDTATEITSGTGIAVTGTILATLFTGDITTTHWSPRQTGEFHQAVTIAGLTLTVVAAALVCWGIARTRGAARDQAATPIDDTVPQDAWHLLAGEGPPATPRTPNRFQGAHMTITLRPGSTVVFTGDSITDCRRLESEDGLGSGYPLRIAGEWGLRHPDRPVTWLNTGIGGDKVMDLEARWQADVLDAHPDVVSILAGVNDMGWHTLDPKGYVIPVEEFGAAYDRLLAPLAEAGTELILIEPFLLPIHGVVQAGVARALIGEAERKEWRADLNPKIQAVRELAAKYGAHLLPADSMFAELAATTGPEYWAEDGVHPTPAGHAALAAAWLRLVT</sequence>